<keyword evidence="3" id="KW-1185">Reference proteome</keyword>
<gene>
    <name evidence="2" type="ORF">Pcinc_034295</name>
</gene>
<comment type="caution">
    <text evidence="2">The sequence shown here is derived from an EMBL/GenBank/DDBJ whole genome shotgun (WGS) entry which is preliminary data.</text>
</comment>
<feature type="region of interest" description="Disordered" evidence="1">
    <location>
        <begin position="1"/>
        <end position="38"/>
    </location>
</feature>
<protein>
    <submittedName>
        <fullName evidence="2">Uncharacterized protein</fullName>
    </submittedName>
</protein>
<name>A0AAE1JVW5_PETCI</name>
<evidence type="ECO:0000313" key="3">
    <source>
        <dbReference type="Proteomes" id="UP001286313"/>
    </source>
</evidence>
<accession>A0AAE1JVW5</accession>
<evidence type="ECO:0000313" key="2">
    <source>
        <dbReference type="EMBL" id="KAK3859611.1"/>
    </source>
</evidence>
<organism evidence="2 3">
    <name type="scientific">Petrolisthes cinctipes</name>
    <name type="common">Flat porcelain crab</name>
    <dbReference type="NCBI Taxonomy" id="88211"/>
    <lineage>
        <taxon>Eukaryota</taxon>
        <taxon>Metazoa</taxon>
        <taxon>Ecdysozoa</taxon>
        <taxon>Arthropoda</taxon>
        <taxon>Crustacea</taxon>
        <taxon>Multicrustacea</taxon>
        <taxon>Malacostraca</taxon>
        <taxon>Eumalacostraca</taxon>
        <taxon>Eucarida</taxon>
        <taxon>Decapoda</taxon>
        <taxon>Pleocyemata</taxon>
        <taxon>Anomura</taxon>
        <taxon>Galatheoidea</taxon>
        <taxon>Porcellanidae</taxon>
        <taxon>Petrolisthes</taxon>
    </lineage>
</organism>
<evidence type="ECO:0000256" key="1">
    <source>
        <dbReference type="SAM" id="MobiDB-lite"/>
    </source>
</evidence>
<proteinExistence type="predicted"/>
<dbReference type="Proteomes" id="UP001286313">
    <property type="component" value="Unassembled WGS sequence"/>
</dbReference>
<feature type="compositionally biased region" description="Basic and acidic residues" evidence="1">
    <location>
        <begin position="13"/>
        <end position="22"/>
    </location>
</feature>
<sequence length="222" mass="25037">MEGDAQTVINVEESGKEGEHNHGQAPDNSPPPPGRLLNPFIAEKEGLMDQLQTFSDQVAQVKRKCKELEPKTEEFPGQKHVDSLIQELKYLKNSLSGIDQLMSSKNKYLDEELPTLEGEAQFLKNLVEKVYNTNISAIARLHRNLLQAQKQVIILGYKLCQAEDSNKLSKCDIQQLQTTRSFFSKDDRTSEQTLLDSIKENNDQVCKNMSAIAESCKILCNI</sequence>
<reference evidence="2" key="1">
    <citation type="submission" date="2023-10" db="EMBL/GenBank/DDBJ databases">
        <title>Genome assemblies of two species of porcelain crab, Petrolisthes cinctipes and Petrolisthes manimaculis (Anomura: Porcellanidae).</title>
        <authorList>
            <person name="Angst P."/>
        </authorList>
    </citation>
    <scope>NUCLEOTIDE SEQUENCE</scope>
    <source>
        <strain evidence="2">PB745_01</strain>
        <tissue evidence="2">Gill</tissue>
    </source>
</reference>
<dbReference type="AlphaFoldDB" id="A0AAE1JVW5"/>
<dbReference type="EMBL" id="JAWQEG010004974">
    <property type="protein sequence ID" value="KAK3859611.1"/>
    <property type="molecule type" value="Genomic_DNA"/>
</dbReference>